<gene>
    <name evidence="2" type="ORF">QQS21_010618</name>
</gene>
<proteinExistence type="predicted"/>
<evidence type="ECO:0008006" key="4">
    <source>
        <dbReference type="Google" id="ProtNLM"/>
    </source>
</evidence>
<name>A0AAJ0CJ41_9HYPO</name>
<evidence type="ECO:0000256" key="1">
    <source>
        <dbReference type="SAM" id="SignalP"/>
    </source>
</evidence>
<keyword evidence="1" id="KW-0732">Signal</keyword>
<organism evidence="2 3">
    <name type="scientific">Conoideocrella luteorostrata</name>
    <dbReference type="NCBI Taxonomy" id="1105319"/>
    <lineage>
        <taxon>Eukaryota</taxon>
        <taxon>Fungi</taxon>
        <taxon>Dikarya</taxon>
        <taxon>Ascomycota</taxon>
        <taxon>Pezizomycotina</taxon>
        <taxon>Sordariomycetes</taxon>
        <taxon>Hypocreomycetidae</taxon>
        <taxon>Hypocreales</taxon>
        <taxon>Clavicipitaceae</taxon>
        <taxon>Conoideocrella</taxon>
    </lineage>
</organism>
<evidence type="ECO:0000313" key="3">
    <source>
        <dbReference type="Proteomes" id="UP001251528"/>
    </source>
</evidence>
<sequence>MKFSLIFLAALPVALASSLAYTPPPALMARAKENPTACAFPNEYRVSNFEGQTNNNGTTLSAYKFTFINPATNSTTACKYDEGSTPEKSANGIPRFACNNKAVTFSWSSEQQKLAVIQSVCPGSNGQAEYEVSGTVPITVSCVSGQCKATPTSFNGVFSNLKAVKRSSVVRKHRKRGVAWSYDIFN</sequence>
<dbReference type="AlphaFoldDB" id="A0AAJ0CJ41"/>
<evidence type="ECO:0000313" key="2">
    <source>
        <dbReference type="EMBL" id="KAK2591681.1"/>
    </source>
</evidence>
<protein>
    <recommendedName>
        <fullName evidence="4">AA1-like domain-containing protein</fullName>
    </recommendedName>
</protein>
<feature type="chain" id="PRO_5042566336" description="AA1-like domain-containing protein" evidence="1">
    <location>
        <begin position="17"/>
        <end position="186"/>
    </location>
</feature>
<feature type="signal peptide" evidence="1">
    <location>
        <begin position="1"/>
        <end position="16"/>
    </location>
</feature>
<dbReference type="EMBL" id="JASWJB010000316">
    <property type="protein sequence ID" value="KAK2591681.1"/>
    <property type="molecule type" value="Genomic_DNA"/>
</dbReference>
<reference evidence="2" key="1">
    <citation type="submission" date="2023-06" db="EMBL/GenBank/DDBJ databases">
        <title>Conoideocrella luteorostrata (Hypocreales: Clavicipitaceae), a potential biocontrol fungus for elongate hemlock scale in United States Christmas tree production areas.</title>
        <authorList>
            <person name="Barrett H."/>
            <person name="Lovett B."/>
            <person name="Macias A.M."/>
            <person name="Stajich J.E."/>
            <person name="Kasson M.T."/>
        </authorList>
    </citation>
    <scope>NUCLEOTIDE SEQUENCE</scope>
    <source>
        <strain evidence="2">ARSEF 14590</strain>
    </source>
</reference>
<comment type="caution">
    <text evidence="2">The sequence shown here is derived from an EMBL/GenBank/DDBJ whole genome shotgun (WGS) entry which is preliminary data.</text>
</comment>
<accession>A0AAJ0CJ41</accession>
<keyword evidence="3" id="KW-1185">Reference proteome</keyword>
<dbReference type="Proteomes" id="UP001251528">
    <property type="component" value="Unassembled WGS sequence"/>
</dbReference>